<sequence length="90" mass="10104">MDFRGQKKAERLYQVLIVCFSIVGFVIGYVTQQLSYSVYCLGAGFVVSSLLVLPPWPMYRQYPLSWLKVGEEDAAAAASSNPKSNKKKHK</sequence>
<evidence type="ECO:0000256" key="10">
    <source>
        <dbReference type="SAM" id="Phobius"/>
    </source>
</evidence>
<keyword evidence="4 10" id="KW-0812">Transmembrane</keyword>
<dbReference type="EMBL" id="CP092868">
    <property type="protein sequence ID" value="UYV68590.1"/>
    <property type="molecule type" value="Genomic_DNA"/>
</dbReference>
<feature type="transmembrane region" description="Helical" evidence="10">
    <location>
        <begin position="12"/>
        <end position="30"/>
    </location>
</feature>
<comment type="function">
    <text evidence="9">Component of the signal peptidase complex (SPC) which catalyzes the cleavage of N-terminal signal sequences from nascent proteins as they are translocated into the lumen of the endoplasmic reticulum. Dispensable for SPC enzymatic activity.</text>
</comment>
<proteinExistence type="inferred from homology"/>
<organism evidence="11 12">
    <name type="scientific">Cordylochernes scorpioides</name>
    <dbReference type="NCBI Taxonomy" id="51811"/>
    <lineage>
        <taxon>Eukaryota</taxon>
        <taxon>Metazoa</taxon>
        <taxon>Ecdysozoa</taxon>
        <taxon>Arthropoda</taxon>
        <taxon>Chelicerata</taxon>
        <taxon>Arachnida</taxon>
        <taxon>Pseudoscorpiones</taxon>
        <taxon>Cheliferoidea</taxon>
        <taxon>Chernetidae</taxon>
        <taxon>Cordylochernes</taxon>
    </lineage>
</organism>
<dbReference type="Pfam" id="PF06645">
    <property type="entry name" value="SPC12"/>
    <property type="match status" value="1"/>
</dbReference>
<evidence type="ECO:0000256" key="3">
    <source>
        <dbReference type="ARBA" id="ARBA00017059"/>
    </source>
</evidence>
<dbReference type="Proteomes" id="UP001235939">
    <property type="component" value="Chromosome 06"/>
</dbReference>
<keyword evidence="6 10" id="KW-1133">Transmembrane helix</keyword>
<keyword evidence="7 10" id="KW-0472">Membrane</keyword>
<dbReference type="PANTHER" id="PTHR13202">
    <property type="entry name" value="MICROSOMAL SIGNAL PEPTIDASE 12 KDA SUBUNIT"/>
    <property type="match status" value="1"/>
</dbReference>
<evidence type="ECO:0000256" key="5">
    <source>
        <dbReference type="ARBA" id="ARBA00022824"/>
    </source>
</evidence>
<comment type="similarity">
    <text evidence="2">Belongs to the SPCS1 family.</text>
</comment>
<dbReference type="InterPro" id="IPR009542">
    <property type="entry name" value="Spc1/SPCS1"/>
</dbReference>
<feature type="transmembrane region" description="Helical" evidence="10">
    <location>
        <begin position="36"/>
        <end position="56"/>
    </location>
</feature>
<name>A0ABY6KIB4_9ARAC</name>
<keyword evidence="5" id="KW-0256">Endoplasmic reticulum</keyword>
<keyword evidence="12" id="KW-1185">Reference proteome</keyword>
<evidence type="ECO:0000313" key="12">
    <source>
        <dbReference type="Proteomes" id="UP001235939"/>
    </source>
</evidence>
<evidence type="ECO:0000313" key="11">
    <source>
        <dbReference type="EMBL" id="UYV68590.1"/>
    </source>
</evidence>
<dbReference type="PANTHER" id="PTHR13202:SF0">
    <property type="entry name" value="SIGNAL PEPTIDASE COMPLEX SUBUNIT 1"/>
    <property type="match status" value="1"/>
</dbReference>
<evidence type="ECO:0000256" key="6">
    <source>
        <dbReference type="ARBA" id="ARBA00022989"/>
    </source>
</evidence>
<reference evidence="11 12" key="1">
    <citation type="submission" date="2022-01" db="EMBL/GenBank/DDBJ databases">
        <title>A chromosomal length assembly of Cordylochernes scorpioides.</title>
        <authorList>
            <person name="Zeh D."/>
            <person name="Zeh J."/>
        </authorList>
    </citation>
    <scope>NUCLEOTIDE SEQUENCE [LARGE SCALE GENOMIC DNA]</scope>
    <source>
        <strain evidence="11">IN4F17</strain>
        <tissue evidence="11">Whole Body</tissue>
    </source>
</reference>
<evidence type="ECO:0000256" key="9">
    <source>
        <dbReference type="ARBA" id="ARBA00045204"/>
    </source>
</evidence>
<gene>
    <name evidence="11" type="ORF">LAZ67_6000145</name>
</gene>
<accession>A0ABY6KIB4</accession>
<evidence type="ECO:0000256" key="4">
    <source>
        <dbReference type="ARBA" id="ARBA00022692"/>
    </source>
</evidence>
<evidence type="ECO:0000256" key="8">
    <source>
        <dbReference type="ARBA" id="ARBA00032913"/>
    </source>
</evidence>
<protein>
    <recommendedName>
        <fullName evidence="3">Signal peptidase complex subunit 1</fullName>
    </recommendedName>
    <alternativeName>
        <fullName evidence="8">Microsomal signal peptidase 12 kDa subunit</fullName>
    </alternativeName>
</protein>
<evidence type="ECO:0000256" key="1">
    <source>
        <dbReference type="ARBA" id="ARBA00004477"/>
    </source>
</evidence>
<evidence type="ECO:0000256" key="2">
    <source>
        <dbReference type="ARBA" id="ARBA00005245"/>
    </source>
</evidence>
<comment type="subcellular location">
    <subcellularLocation>
        <location evidence="1">Endoplasmic reticulum membrane</location>
        <topology evidence="1">Multi-pass membrane protein</topology>
    </subcellularLocation>
</comment>
<evidence type="ECO:0000256" key="7">
    <source>
        <dbReference type="ARBA" id="ARBA00023136"/>
    </source>
</evidence>